<feature type="compositionally biased region" description="Basic and acidic residues" evidence="1">
    <location>
        <begin position="547"/>
        <end position="564"/>
    </location>
</feature>
<dbReference type="EMBL" id="JAPQKQ010000005">
    <property type="protein sequence ID" value="KAJ5196763.1"/>
    <property type="molecule type" value="Genomic_DNA"/>
</dbReference>
<feature type="region of interest" description="Disordered" evidence="1">
    <location>
        <begin position="446"/>
        <end position="522"/>
    </location>
</feature>
<dbReference type="CDD" id="cd00167">
    <property type="entry name" value="SANT"/>
    <property type="match status" value="1"/>
</dbReference>
<dbReference type="InterPro" id="IPR009057">
    <property type="entry name" value="Homeodomain-like_sf"/>
</dbReference>
<dbReference type="GO" id="GO:0006361">
    <property type="term" value="P:transcription initiation at RNA polymerase I promoter"/>
    <property type="evidence" value="ECO:0007669"/>
    <property type="project" value="TreeGrafter"/>
</dbReference>
<feature type="compositionally biased region" description="Acidic residues" evidence="1">
    <location>
        <begin position="9"/>
        <end position="29"/>
    </location>
</feature>
<dbReference type="PANTHER" id="PTHR28079">
    <property type="entry name" value="RNA POLYMERASE I-SPECIFIC TRANSCRIPTION INITIATION FACTOR RRN5"/>
    <property type="match status" value="1"/>
</dbReference>
<evidence type="ECO:0000256" key="1">
    <source>
        <dbReference type="SAM" id="MobiDB-lite"/>
    </source>
</evidence>
<comment type="caution">
    <text evidence="2">The sequence shown here is derived from an EMBL/GenBank/DDBJ whole genome shotgun (WGS) entry which is preliminary data.</text>
</comment>
<dbReference type="InterPro" id="IPR039601">
    <property type="entry name" value="Rrn5"/>
</dbReference>
<organism evidence="2 3">
    <name type="scientific">Penicillium cf. viridicatum</name>
    <dbReference type="NCBI Taxonomy" id="2972119"/>
    <lineage>
        <taxon>Eukaryota</taxon>
        <taxon>Fungi</taxon>
        <taxon>Dikarya</taxon>
        <taxon>Ascomycota</taxon>
        <taxon>Pezizomycotina</taxon>
        <taxon>Eurotiomycetes</taxon>
        <taxon>Eurotiomycetidae</taxon>
        <taxon>Eurotiales</taxon>
        <taxon>Aspergillaceae</taxon>
        <taxon>Penicillium</taxon>
    </lineage>
</organism>
<dbReference type="GO" id="GO:0000182">
    <property type="term" value="F:rDNA binding"/>
    <property type="evidence" value="ECO:0007669"/>
    <property type="project" value="TreeGrafter"/>
</dbReference>
<proteinExistence type="predicted"/>
<dbReference type="Proteomes" id="UP001150942">
    <property type="component" value="Unassembled WGS sequence"/>
</dbReference>
<dbReference type="OrthoDB" id="2240312at2759"/>
<dbReference type="GO" id="GO:0001181">
    <property type="term" value="F:RNA polymerase I general transcription initiation factor activity"/>
    <property type="evidence" value="ECO:0007669"/>
    <property type="project" value="TreeGrafter"/>
</dbReference>
<dbReference type="GO" id="GO:0000500">
    <property type="term" value="C:RNA polymerase I upstream activating factor complex"/>
    <property type="evidence" value="ECO:0007669"/>
    <property type="project" value="InterPro"/>
</dbReference>
<feature type="compositionally biased region" description="Basic and acidic residues" evidence="1">
    <location>
        <begin position="486"/>
        <end position="497"/>
    </location>
</feature>
<dbReference type="GO" id="GO:0042790">
    <property type="term" value="P:nucleolar large rRNA transcription by RNA polymerase I"/>
    <property type="evidence" value="ECO:0007669"/>
    <property type="project" value="InterPro"/>
</dbReference>
<feature type="region of interest" description="Disordered" evidence="1">
    <location>
        <begin position="540"/>
        <end position="564"/>
    </location>
</feature>
<feature type="region of interest" description="Disordered" evidence="1">
    <location>
        <begin position="622"/>
        <end position="668"/>
    </location>
</feature>
<accession>A0A9W9MCD7</accession>
<feature type="compositionally biased region" description="Acidic residues" evidence="1">
    <location>
        <begin position="451"/>
        <end position="485"/>
    </location>
</feature>
<feature type="compositionally biased region" description="Acidic residues" evidence="1">
    <location>
        <begin position="507"/>
        <end position="520"/>
    </location>
</feature>
<protein>
    <recommendedName>
        <fullName evidence="4">Myb-like domain-containing protein</fullName>
    </recommendedName>
</protein>
<dbReference type="Gene3D" id="1.10.10.60">
    <property type="entry name" value="Homeodomain-like"/>
    <property type="match status" value="1"/>
</dbReference>
<dbReference type="PANTHER" id="PTHR28079:SF1">
    <property type="entry name" value="RNA POLYMERASE I-SPECIFIC TRANSCRIPTION INITIATION FACTOR RRN5"/>
    <property type="match status" value="1"/>
</dbReference>
<dbReference type="AlphaFoldDB" id="A0A9W9MCD7"/>
<reference evidence="2" key="2">
    <citation type="journal article" date="2023" name="IMA Fungus">
        <title>Comparative genomic study of the Penicillium genus elucidates a diverse pangenome and 15 lateral gene transfer events.</title>
        <authorList>
            <person name="Petersen C."/>
            <person name="Sorensen T."/>
            <person name="Nielsen M.R."/>
            <person name="Sondergaard T.E."/>
            <person name="Sorensen J.L."/>
            <person name="Fitzpatrick D.A."/>
            <person name="Frisvad J.C."/>
            <person name="Nielsen K.L."/>
        </authorList>
    </citation>
    <scope>NUCLEOTIDE SEQUENCE</scope>
    <source>
        <strain evidence="2">IBT 20477</strain>
    </source>
</reference>
<evidence type="ECO:0000313" key="3">
    <source>
        <dbReference type="Proteomes" id="UP001150942"/>
    </source>
</evidence>
<gene>
    <name evidence="2" type="ORF">N7449_007242</name>
</gene>
<keyword evidence="3" id="KW-1185">Reference proteome</keyword>
<evidence type="ECO:0000313" key="2">
    <source>
        <dbReference type="EMBL" id="KAJ5196763.1"/>
    </source>
</evidence>
<sequence>MSDSASAYEPDDDPESESDFEQPEPESDFEQARSSRERSPTPNEDLNEYDYHRDPSFDGVGRQIGEALMERAPQMRGSLTFLRTYSHLIVQNEEIIEYASLRELDNSYQVSQHGSMVWTPTEKEVFFNALDRKGKSGIKEIAAAVGTKSELEVMEYTRFLHKALAAQYASDVHLERMPVLSDVAAATEVSQECCGLLEEYADVLSLKESLIEARSGTQQHGDNWILTQASAQALADGDNDGVRGALRLAADLLNLPYCIRLSYVLFMNLGGTQAENNWWNLAKRKDLITAYGHTPSMTADTAVDFYSLAVSVTRRLVQSSLFFAMSRLRSSNRSGNDRKGYVRTQDVRAAIEVLNMKHCRPNFVDIARRNETVLEDINNRKGWVPTLFTYEEAEEIIDRHEWTRYRKDGTMYNENDEEDSEDDAIIDDDIKMHKGIGTDDDIEMEVNNQEAEPEPPLESESEPESEPEQEPEFEPESDPDSEPEDFDHHPLPTREPSEMSAPVVLPDELEMDPEEEEADIADQNASHREEANFLTLMDQPVPPVLDEPMKAEEPDDETKQLPERRIREDISNWRDRTVYRSEWEEYGYDFADLKEDMEMPPLKRPRYNEPPVVLSAPVVSGEDAIIDSEDDGNGSQQGENPPMAKESWMEFDETTLKYGQPGDLQGPE</sequence>
<reference evidence="2" key="1">
    <citation type="submission" date="2022-11" db="EMBL/GenBank/DDBJ databases">
        <authorList>
            <person name="Petersen C."/>
        </authorList>
    </citation>
    <scope>NUCLEOTIDE SEQUENCE</scope>
    <source>
        <strain evidence="2">IBT 20477</strain>
    </source>
</reference>
<feature type="compositionally biased region" description="Basic and acidic residues" evidence="1">
    <location>
        <begin position="30"/>
        <end position="39"/>
    </location>
</feature>
<dbReference type="InterPro" id="IPR001005">
    <property type="entry name" value="SANT/Myb"/>
</dbReference>
<dbReference type="SUPFAM" id="SSF46689">
    <property type="entry name" value="Homeodomain-like"/>
    <property type="match status" value="1"/>
</dbReference>
<feature type="region of interest" description="Disordered" evidence="1">
    <location>
        <begin position="1"/>
        <end position="57"/>
    </location>
</feature>
<evidence type="ECO:0008006" key="4">
    <source>
        <dbReference type="Google" id="ProtNLM"/>
    </source>
</evidence>
<name>A0A9W9MCD7_9EURO</name>